<feature type="chain" id="PRO_5045335167" description="Lipoprotein" evidence="1">
    <location>
        <begin position="18"/>
        <end position="139"/>
    </location>
</feature>
<evidence type="ECO:0000313" key="3">
    <source>
        <dbReference type="Proteomes" id="UP001476807"/>
    </source>
</evidence>
<proteinExistence type="predicted"/>
<feature type="signal peptide" evidence="1">
    <location>
        <begin position="1"/>
        <end position="17"/>
    </location>
</feature>
<evidence type="ECO:0000256" key="1">
    <source>
        <dbReference type="SAM" id="SignalP"/>
    </source>
</evidence>
<evidence type="ECO:0000313" key="2">
    <source>
        <dbReference type="EMBL" id="MER2996489.1"/>
    </source>
</evidence>
<keyword evidence="1" id="KW-0732">Signal</keyword>
<accession>A0ABV1RQ31</accession>
<comment type="caution">
    <text evidence="2">The sequence shown here is derived from an EMBL/GenBank/DDBJ whole genome shotgun (WGS) entry which is preliminary data.</text>
</comment>
<dbReference type="RefSeq" id="WP_350410797.1">
    <property type="nucleotide sequence ID" value="NZ_JBEOKT010000002.1"/>
</dbReference>
<name>A0ABV1RQ31_9BACT</name>
<keyword evidence="3" id="KW-1185">Reference proteome</keyword>
<evidence type="ECO:0008006" key="4">
    <source>
        <dbReference type="Google" id="ProtNLM"/>
    </source>
</evidence>
<dbReference type="PROSITE" id="PS51257">
    <property type="entry name" value="PROKAR_LIPOPROTEIN"/>
    <property type="match status" value="1"/>
</dbReference>
<organism evidence="2 3">
    <name type="scientific">Pontibacter populi</name>
    <dbReference type="NCBI Taxonomy" id="890055"/>
    <lineage>
        <taxon>Bacteria</taxon>
        <taxon>Pseudomonadati</taxon>
        <taxon>Bacteroidota</taxon>
        <taxon>Cytophagia</taxon>
        <taxon>Cytophagales</taxon>
        <taxon>Hymenobacteraceae</taxon>
        <taxon>Pontibacter</taxon>
    </lineage>
</organism>
<reference evidence="2 3" key="1">
    <citation type="submission" date="2024-06" db="EMBL/GenBank/DDBJ databases">
        <title>Pontibacter populi HYL7-15.</title>
        <authorList>
            <person name="Kim M.K."/>
        </authorList>
    </citation>
    <scope>NUCLEOTIDE SEQUENCE [LARGE SCALE GENOMIC DNA]</scope>
    <source>
        <strain evidence="2 3">HYL7-15</strain>
    </source>
</reference>
<sequence length="139" mass="15450">MKTMLLFLVLATLFVSCKTEQLALTPTYNKGGYTFKIHKSRYLAAQDSIYVGGSIFDVNTKELLEVGKIELGCSSSNNLNNYSFRMHNWDIAVPVTAKYVGYLTVETAPFITQAGDSIVVNFYLAPDEKPLLNCEGSFN</sequence>
<dbReference type="EMBL" id="JBEOKT010000002">
    <property type="protein sequence ID" value="MER2996489.1"/>
    <property type="molecule type" value="Genomic_DNA"/>
</dbReference>
<protein>
    <recommendedName>
        <fullName evidence="4">Lipoprotein</fullName>
    </recommendedName>
</protein>
<dbReference type="Proteomes" id="UP001476807">
    <property type="component" value="Unassembled WGS sequence"/>
</dbReference>
<gene>
    <name evidence="2" type="ORF">ABS362_02970</name>
</gene>